<name>A0A0F6H4M9_LEPIR</name>
<comment type="caution">
    <text evidence="1">The sequence shown here is derived from an EMBL/GenBank/DDBJ whole genome shotgun (WGS) entry which is preliminary data.</text>
</comment>
<gene>
    <name evidence="1" type="ORF">LEP1GSC104_0238</name>
</gene>
<sequence length="41" mass="4758">MNVSFSLNIKNNNIKLLYYSETILMILKTKSIVSLLELLKN</sequence>
<evidence type="ECO:0000313" key="1">
    <source>
        <dbReference type="EMBL" id="EKO23163.1"/>
    </source>
</evidence>
<dbReference type="AlphaFoldDB" id="A0A0F6H4M9"/>
<accession>A0A0F6H4M9</accession>
<organism evidence="1 2">
    <name type="scientific">Leptospira interrogans str. UI 12621</name>
    <dbReference type="NCBI Taxonomy" id="1049937"/>
    <lineage>
        <taxon>Bacteria</taxon>
        <taxon>Pseudomonadati</taxon>
        <taxon>Spirochaetota</taxon>
        <taxon>Spirochaetia</taxon>
        <taxon>Leptospirales</taxon>
        <taxon>Leptospiraceae</taxon>
        <taxon>Leptospira</taxon>
    </lineage>
</organism>
<reference evidence="1 2" key="1">
    <citation type="submission" date="2012-09" db="EMBL/GenBank/DDBJ databases">
        <authorList>
            <person name="Harkins D.M."/>
            <person name="Durkin A.S."/>
            <person name="Brinkac L.M."/>
            <person name="Selengut J.D."/>
            <person name="Sanka R."/>
            <person name="DePew J."/>
            <person name="Purushe J."/>
            <person name="Chanthongthip A."/>
            <person name="Lattana O."/>
            <person name="Phetsouvanh R."/>
            <person name="Newton P.N."/>
            <person name="Vinetz J.M."/>
            <person name="Sutton G.G."/>
            <person name="Nelson W.C."/>
            <person name="Fouts D.E."/>
        </authorList>
    </citation>
    <scope>NUCLEOTIDE SEQUENCE [LARGE SCALE GENOMIC DNA]</scope>
    <source>
        <strain evidence="1 2">UI 12621</strain>
    </source>
</reference>
<dbReference type="EMBL" id="AHNQ02000050">
    <property type="protein sequence ID" value="EKO23163.1"/>
    <property type="molecule type" value="Genomic_DNA"/>
</dbReference>
<proteinExistence type="predicted"/>
<evidence type="ECO:0000313" key="2">
    <source>
        <dbReference type="Proteomes" id="UP000006324"/>
    </source>
</evidence>
<protein>
    <submittedName>
        <fullName evidence="1">Uncharacterized protein</fullName>
    </submittedName>
</protein>
<dbReference type="Proteomes" id="UP000006324">
    <property type="component" value="Unassembled WGS sequence"/>
</dbReference>